<organism evidence="2 3">
    <name type="scientific">Colletotrichum gloeosporioides (strain Cg-14)</name>
    <name type="common">Anthracnose fungus</name>
    <name type="synonym">Glomerella cingulata</name>
    <dbReference type="NCBI Taxonomy" id="1237896"/>
    <lineage>
        <taxon>Eukaryota</taxon>
        <taxon>Fungi</taxon>
        <taxon>Dikarya</taxon>
        <taxon>Ascomycota</taxon>
        <taxon>Pezizomycotina</taxon>
        <taxon>Sordariomycetes</taxon>
        <taxon>Hypocreomycetidae</taxon>
        <taxon>Glomerellales</taxon>
        <taxon>Glomerellaceae</taxon>
        <taxon>Colletotrichum</taxon>
        <taxon>Colletotrichum gloeosporioides species complex</taxon>
    </lineage>
</organism>
<sequence length="192" mass="20448">MKTSNLFTALALGAVAYGIPVAEDTATKDLMPAGKNLPVPLSISQTASDCVQARTLGPPRRLSRSALGTLLPLTCPPAADGNVKERGLTPATVAGPTFHPAWLPRVRPAAQAITIAGQALLMTAWVDAQNRICIILDAAFPGLHGTIIAGVQNLHNNLAVLPHVFELGKTYVAPDNQAEIQPGDTWRWFWFK</sequence>
<dbReference type="EMBL" id="AMYD01001005">
    <property type="protein sequence ID" value="EQB55095.1"/>
    <property type="molecule type" value="Genomic_DNA"/>
</dbReference>
<evidence type="ECO:0000256" key="1">
    <source>
        <dbReference type="SAM" id="SignalP"/>
    </source>
</evidence>
<evidence type="ECO:0000313" key="3">
    <source>
        <dbReference type="Proteomes" id="UP000015530"/>
    </source>
</evidence>
<keyword evidence="1" id="KW-0732">Signal</keyword>
<accession>T0M2V6</accession>
<reference evidence="3" key="1">
    <citation type="journal article" date="2013" name="Mol. Plant Microbe Interact.">
        <title>Global aspects of pacC regulation of pathogenicity genes in Colletotrichum gloeosporioides as revealed by transcriptome analysis.</title>
        <authorList>
            <person name="Alkan N."/>
            <person name="Meng X."/>
            <person name="Friedlander G."/>
            <person name="Reuveni E."/>
            <person name="Sukno S."/>
            <person name="Sherman A."/>
            <person name="Thon M."/>
            <person name="Fluhr R."/>
            <person name="Prusky D."/>
        </authorList>
    </citation>
    <scope>NUCLEOTIDE SEQUENCE [LARGE SCALE GENOMIC DNA]</scope>
    <source>
        <strain evidence="3">Cg-14</strain>
    </source>
</reference>
<gene>
    <name evidence="2" type="ORF">CGLO_05014</name>
</gene>
<proteinExistence type="predicted"/>
<name>T0M2V6_COLGC</name>
<feature type="signal peptide" evidence="1">
    <location>
        <begin position="1"/>
        <end position="18"/>
    </location>
</feature>
<dbReference type="OrthoDB" id="4794039at2759"/>
<comment type="caution">
    <text evidence="2">The sequence shown here is derived from an EMBL/GenBank/DDBJ whole genome shotgun (WGS) entry which is preliminary data.</text>
</comment>
<feature type="chain" id="PRO_5004567445" evidence="1">
    <location>
        <begin position="19"/>
        <end position="192"/>
    </location>
</feature>
<protein>
    <submittedName>
        <fullName evidence="2">Uncharacterized protein</fullName>
    </submittedName>
</protein>
<dbReference type="AlphaFoldDB" id="T0M2V6"/>
<evidence type="ECO:0000313" key="2">
    <source>
        <dbReference type="EMBL" id="EQB55095.1"/>
    </source>
</evidence>
<dbReference type="Proteomes" id="UP000015530">
    <property type="component" value="Unassembled WGS sequence"/>
</dbReference>
<dbReference type="HOGENOM" id="CLU_1510489_0_0_1"/>